<keyword evidence="4 5" id="KW-0012">Acyltransferase</keyword>
<evidence type="ECO:0000256" key="4">
    <source>
        <dbReference type="ARBA" id="ARBA00023315"/>
    </source>
</evidence>
<sequence length="163" mass="18356">MFENIREDFRNYNKKIEWGFIAMLIYRFGRWRYRIKNSFIRKPFSLIYKILFFYIKGKGIEIPCEVEVGKNFKIDHQGGIIINGYSKIGNNCRIRHNVTLGIARVGETKAPIIGDNVDIGAGAILIGDIKIGNNVLIGAGAVVLTDVPDNCTVVGVPARIIKR</sequence>
<proteinExistence type="inferred from homology"/>
<evidence type="ECO:0000313" key="6">
    <source>
        <dbReference type="EMBL" id="TDT72449.1"/>
    </source>
</evidence>
<protein>
    <recommendedName>
        <fullName evidence="5">Serine acetyltransferase</fullName>
        <ecNumber evidence="5">2.3.1.30</ecNumber>
    </recommendedName>
</protein>
<dbReference type="InterPro" id="IPR018357">
    <property type="entry name" value="Hexapep_transf_CS"/>
</dbReference>
<evidence type="ECO:0000313" key="7">
    <source>
        <dbReference type="Proteomes" id="UP000294678"/>
    </source>
</evidence>
<dbReference type="EC" id="2.3.1.30" evidence="5"/>
<dbReference type="SUPFAM" id="SSF51161">
    <property type="entry name" value="Trimeric LpxA-like enzymes"/>
    <property type="match status" value="1"/>
</dbReference>
<dbReference type="PANTHER" id="PTHR42811">
    <property type="entry name" value="SERINE ACETYLTRANSFERASE"/>
    <property type="match status" value="1"/>
</dbReference>
<comment type="catalytic activity">
    <reaction evidence="5">
        <text>L-serine + acetyl-CoA = O-acetyl-L-serine + CoA</text>
        <dbReference type="Rhea" id="RHEA:24560"/>
        <dbReference type="ChEBI" id="CHEBI:33384"/>
        <dbReference type="ChEBI" id="CHEBI:57287"/>
        <dbReference type="ChEBI" id="CHEBI:57288"/>
        <dbReference type="ChEBI" id="CHEBI:58340"/>
        <dbReference type="EC" id="2.3.1.30"/>
    </reaction>
</comment>
<comment type="similarity">
    <text evidence="1 5">Belongs to the transferase hexapeptide repeat family.</text>
</comment>
<dbReference type="InterPro" id="IPR001451">
    <property type="entry name" value="Hexapep"/>
</dbReference>
<dbReference type="PIRSF" id="PIRSF000441">
    <property type="entry name" value="CysE"/>
    <property type="match status" value="1"/>
</dbReference>
<dbReference type="GO" id="GO:0005737">
    <property type="term" value="C:cytoplasm"/>
    <property type="evidence" value="ECO:0007669"/>
    <property type="project" value="InterPro"/>
</dbReference>
<dbReference type="Gene3D" id="2.160.10.10">
    <property type="entry name" value="Hexapeptide repeat proteins"/>
    <property type="match status" value="1"/>
</dbReference>
<accession>A0AA46E0C7</accession>
<dbReference type="InterPro" id="IPR011004">
    <property type="entry name" value="Trimer_LpxA-like_sf"/>
</dbReference>
<dbReference type="PROSITE" id="PS00101">
    <property type="entry name" value="HEXAPEP_TRANSFERASES"/>
    <property type="match status" value="1"/>
</dbReference>
<dbReference type="AlphaFoldDB" id="A0AA46E0C7"/>
<dbReference type="InterPro" id="IPR045304">
    <property type="entry name" value="LbH_SAT"/>
</dbReference>
<keyword evidence="3" id="KW-0677">Repeat</keyword>
<dbReference type="RefSeq" id="WP_134112101.1">
    <property type="nucleotide sequence ID" value="NZ_SOBG01000001.1"/>
</dbReference>
<dbReference type="GO" id="GO:0009001">
    <property type="term" value="F:serine O-acetyltransferase activity"/>
    <property type="evidence" value="ECO:0007669"/>
    <property type="project" value="UniProtKB-EC"/>
</dbReference>
<name>A0AA46E0C7_9FUSO</name>
<reference evidence="6 7" key="1">
    <citation type="submission" date="2019-03" db="EMBL/GenBank/DDBJ databases">
        <title>Genomic Encyclopedia of Type Strains, Phase IV (KMG-IV): sequencing the most valuable type-strain genomes for metagenomic binning, comparative biology and taxonomic classification.</title>
        <authorList>
            <person name="Goeker M."/>
        </authorList>
    </citation>
    <scope>NUCLEOTIDE SEQUENCE [LARGE SCALE GENOMIC DNA]</scope>
    <source>
        <strain evidence="6 7">DSM 100055</strain>
    </source>
</reference>
<evidence type="ECO:0000256" key="5">
    <source>
        <dbReference type="PIRNR" id="PIRNR000441"/>
    </source>
</evidence>
<dbReference type="GO" id="GO:0006535">
    <property type="term" value="P:cysteine biosynthetic process from serine"/>
    <property type="evidence" value="ECO:0007669"/>
    <property type="project" value="InterPro"/>
</dbReference>
<evidence type="ECO:0000256" key="3">
    <source>
        <dbReference type="ARBA" id="ARBA00022737"/>
    </source>
</evidence>
<gene>
    <name evidence="6" type="ORF">EV215_0255</name>
</gene>
<evidence type="ECO:0000256" key="2">
    <source>
        <dbReference type="ARBA" id="ARBA00022679"/>
    </source>
</evidence>
<keyword evidence="7" id="KW-1185">Reference proteome</keyword>
<dbReference type="InterPro" id="IPR005881">
    <property type="entry name" value="Ser_O-AcTrfase"/>
</dbReference>
<comment type="caution">
    <text evidence="6">The sequence shown here is derived from an EMBL/GenBank/DDBJ whole genome shotgun (WGS) entry which is preliminary data.</text>
</comment>
<organism evidence="6 7">
    <name type="scientific">Hypnocyclicus thermotrophus</name>
    <dbReference type="NCBI Taxonomy" id="1627895"/>
    <lineage>
        <taxon>Bacteria</taxon>
        <taxon>Fusobacteriati</taxon>
        <taxon>Fusobacteriota</taxon>
        <taxon>Fusobacteriia</taxon>
        <taxon>Fusobacteriales</taxon>
        <taxon>Fusobacteriaceae</taxon>
        <taxon>Hypnocyclicus</taxon>
    </lineage>
</organism>
<evidence type="ECO:0000256" key="1">
    <source>
        <dbReference type="ARBA" id="ARBA00007274"/>
    </source>
</evidence>
<dbReference type="EMBL" id="SOBG01000001">
    <property type="protein sequence ID" value="TDT72449.1"/>
    <property type="molecule type" value="Genomic_DNA"/>
</dbReference>
<dbReference type="Proteomes" id="UP000294678">
    <property type="component" value="Unassembled WGS sequence"/>
</dbReference>
<dbReference type="Pfam" id="PF00132">
    <property type="entry name" value="Hexapep"/>
    <property type="match status" value="1"/>
</dbReference>
<dbReference type="CDD" id="cd03354">
    <property type="entry name" value="LbH_SAT"/>
    <property type="match status" value="1"/>
</dbReference>
<keyword evidence="2 5" id="KW-0808">Transferase</keyword>